<gene>
    <name evidence="1" type="ORF">BV82_10715</name>
</gene>
<evidence type="ECO:0000313" key="1">
    <source>
        <dbReference type="EMBL" id="QWE81252.1"/>
    </source>
</evidence>
<dbReference type="AlphaFoldDB" id="A0AAQ0IN50"/>
<dbReference type="Proteomes" id="UP000027121">
    <property type="component" value="Chromosome"/>
</dbReference>
<proteinExistence type="predicted"/>
<evidence type="ECO:0000313" key="2">
    <source>
        <dbReference type="Proteomes" id="UP000027121"/>
    </source>
</evidence>
<accession>A0AAQ0IN50</accession>
<sequence length="84" mass="9399">MAPVGHAGQTGTAYWRTCQFGSARVRMVEYSPGYLTDHWCWRGHILLCLKGRLNPPPKAVGRQRLLPAKSDPWANDESSICCIN</sequence>
<keyword evidence="2" id="KW-1185">Reference proteome</keyword>
<reference evidence="1 2" key="1">
    <citation type="journal article" date="2014" name="Genome Announc.">
        <title>Genome Sequence of Pseudomonas sp. Strain P482, a Tomato Rhizosphere Isolate with Broad-Spectrum Antimicrobial Activity.</title>
        <authorList>
            <person name="Krzyzanowska D.M."/>
            <person name="Ossowicki A."/>
            <person name="Jafra S."/>
        </authorList>
    </citation>
    <scope>NUCLEOTIDE SEQUENCE [LARGE SCALE GENOMIC DNA]</scope>
    <source>
        <strain evidence="1 2">P482</strain>
    </source>
</reference>
<reference evidence="1 2" key="2">
    <citation type="journal article" date="2016" name="Front. Microbiol.">
        <title>When Genome-Based Approach Meets the 'Old but Good': Revealing Genes Involved in the Antibacterial Activity of Pseudomonas sp. P482 against Soft Rot Pathogens.</title>
        <authorList>
            <person name="Krzyzanowska D.M."/>
            <person name="Ossowicki A."/>
            <person name="Rajewska M."/>
            <person name="Maciag T."/>
            <person name="Jablonska M."/>
            <person name="Obuchowski M."/>
            <person name="Heeb S."/>
            <person name="Jafra S."/>
        </authorList>
    </citation>
    <scope>NUCLEOTIDE SEQUENCE [LARGE SCALE GENOMIC DNA]</scope>
    <source>
        <strain evidence="1 2">P482</strain>
    </source>
</reference>
<dbReference type="NCBIfam" id="NF038084">
    <property type="entry name" value="DHCW_cupin"/>
    <property type="match status" value="1"/>
</dbReference>
<dbReference type="InterPro" id="IPR047713">
    <property type="entry name" value="DHCW_cupin"/>
</dbReference>
<dbReference type="EMBL" id="CP071706">
    <property type="protein sequence ID" value="QWE81252.1"/>
    <property type="molecule type" value="Genomic_DNA"/>
</dbReference>
<protein>
    <submittedName>
        <fullName evidence="1">DHCW motif cupin fold protein</fullName>
    </submittedName>
</protein>
<name>A0AAQ0IN50_9PSED</name>
<dbReference type="KEGG" id="pdw:BV82_10715"/>
<organism evidence="1 2">
    <name type="scientific">Pseudomonas donghuensis</name>
    <dbReference type="NCBI Taxonomy" id="1163398"/>
    <lineage>
        <taxon>Bacteria</taxon>
        <taxon>Pseudomonadati</taxon>
        <taxon>Pseudomonadota</taxon>
        <taxon>Gammaproteobacteria</taxon>
        <taxon>Pseudomonadales</taxon>
        <taxon>Pseudomonadaceae</taxon>
        <taxon>Pseudomonas</taxon>
    </lineage>
</organism>